<keyword evidence="2" id="KW-0732">Signal</keyword>
<evidence type="ECO:0000256" key="2">
    <source>
        <dbReference type="ARBA" id="ARBA00022729"/>
    </source>
</evidence>
<dbReference type="InterPro" id="IPR028082">
    <property type="entry name" value="Peripla_BP_I"/>
</dbReference>
<reference evidence="5" key="1">
    <citation type="submission" date="2021-02" db="EMBL/GenBank/DDBJ databases">
        <title>Metagenome analyses of Stigonema ocellatum DSM 106950, Chlorogloea purpurea SAG 13.99 and Gomphosphaeria aponina DSM 107014.</title>
        <authorList>
            <person name="Marter P."/>
            <person name="Huang S."/>
        </authorList>
    </citation>
    <scope>NUCLEOTIDE SEQUENCE</scope>
    <source>
        <strain evidence="5">JP213</strain>
    </source>
</reference>
<evidence type="ECO:0000256" key="3">
    <source>
        <dbReference type="SAM" id="Phobius"/>
    </source>
</evidence>
<dbReference type="Proteomes" id="UP000767446">
    <property type="component" value="Unassembled WGS sequence"/>
</dbReference>
<dbReference type="SUPFAM" id="SSF53822">
    <property type="entry name" value="Periplasmic binding protein-like I"/>
    <property type="match status" value="1"/>
</dbReference>
<dbReference type="CDD" id="cd06268">
    <property type="entry name" value="PBP1_ABC_transporter_LIVBP-like"/>
    <property type="match status" value="1"/>
</dbReference>
<protein>
    <submittedName>
        <fullName evidence="5">Amino acid ABC transporter substrate-binding protein</fullName>
    </submittedName>
</protein>
<proteinExistence type="inferred from homology"/>
<dbReference type="InterPro" id="IPR051010">
    <property type="entry name" value="BCAA_transport"/>
</dbReference>
<dbReference type="PANTHER" id="PTHR30483:SF6">
    <property type="entry name" value="PERIPLASMIC BINDING PROTEIN OF ABC TRANSPORTER FOR NATURAL AMINO ACIDS"/>
    <property type="match status" value="1"/>
</dbReference>
<evidence type="ECO:0000259" key="4">
    <source>
        <dbReference type="Pfam" id="PF13458"/>
    </source>
</evidence>
<comment type="caution">
    <text evidence="5">The sequence shown here is derived from an EMBL/GenBank/DDBJ whole genome shotgun (WGS) entry which is preliminary data.</text>
</comment>
<evidence type="ECO:0000313" key="6">
    <source>
        <dbReference type="Proteomes" id="UP000767446"/>
    </source>
</evidence>
<name>A0A941JNH0_9CHRO</name>
<dbReference type="AlphaFoldDB" id="A0A941JNH0"/>
<feature type="transmembrane region" description="Helical" evidence="3">
    <location>
        <begin position="7"/>
        <end position="28"/>
    </location>
</feature>
<gene>
    <name evidence="5" type="ORF">DSM107014_15710</name>
</gene>
<dbReference type="InterPro" id="IPR028081">
    <property type="entry name" value="Leu-bd"/>
</dbReference>
<dbReference type="PANTHER" id="PTHR30483">
    <property type="entry name" value="LEUCINE-SPECIFIC-BINDING PROTEIN"/>
    <property type="match status" value="1"/>
</dbReference>
<dbReference type="EMBL" id="JADQBC010000125">
    <property type="protein sequence ID" value="MBR8829319.1"/>
    <property type="molecule type" value="Genomic_DNA"/>
</dbReference>
<evidence type="ECO:0000313" key="5">
    <source>
        <dbReference type="EMBL" id="MBR8829319.1"/>
    </source>
</evidence>
<feature type="domain" description="Leucine-binding protein" evidence="4">
    <location>
        <begin position="124"/>
        <end position="455"/>
    </location>
</feature>
<evidence type="ECO:0000256" key="1">
    <source>
        <dbReference type="ARBA" id="ARBA00010062"/>
    </source>
</evidence>
<keyword evidence="3" id="KW-0472">Membrane</keyword>
<comment type="similarity">
    <text evidence="1">Belongs to the leucine-binding protein family.</text>
</comment>
<organism evidence="5 6">
    <name type="scientific">Gomphosphaeria aponina SAG 52.96 = DSM 107014</name>
    <dbReference type="NCBI Taxonomy" id="1521640"/>
    <lineage>
        <taxon>Bacteria</taxon>
        <taxon>Bacillati</taxon>
        <taxon>Cyanobacteriota</taxon>
        <taxon>Cyanophyceae</taxon>
        <taxon>Oscillatoriophycideae</taxon>
        <taxon>Chroococcales</taxon>
        <taxon>Gomphosphaeriaceae</taxon>
        <taxon>Gomphosphaeria</taxon>
    </lineage>
</organism>
<dbReference type="Gene3D" id="3.40.50.2300">
    <property type="match status" value="2"/>
</dbReference>
<keyword evidence="3" id="KW-0812">Transmembrane</keyword>
<dbReference type="Pfam" id="PF13458">
    <property type="entry name" value="Peripla_BP_6"/>
    <property type="match status" value="1"/>
</dbReference>
<sequence>MSPKNEIKTLLISLLITISLLAGGVWWLKETIFANKNSSSTTQTPPEKPPEHESLETRFSAGEKLLISTEGTSAKQGGVNAFAAGDYQKAVTELESSLAGKKNDPEALIYLNNARIGNNKANTIAVIIPLGTNLDGSQEILRGVAQAQNSINQQGGINGVPVKILIANDDNDPEIAKKIALSLVEKPEVLGVIGHWSSDVTLATSSIYEEKKLVAISPISTSVEISSAGDYIFRTVPSDRLVGSVLSRYQINQLKKQKAAIFYHSKSNYSQSLKDQFTTALFGDGGTVTEFDLARPNLNAANDVQQATSQGAEVLILMTTRDTLDQALQIIQVNEGKLPILAGDGAYAPKILQIGRSDAVGMVVAIPWHILAHSQAEFVQTAENLWGGDINWRTAMSYDAMQALITALAKSPNPTRESVQQALASPDFTAPGAAGEIRFLPSGDRNQPIQLVTIKPGDRSGFGYDFVPILSE</sequence>
<accession>A0A941JNH0</accession>
<keyword evidence="3" id="KW-1133">Transmembrane helix</keyword>